<dbReference type="AlphaFoldDB" id="A0A6B2M5K1"/>
<dbReference type="Proteomes" id="UP000478417">
    <property type="component" value="Unassembled WGS sequence"/>
</dbReference>
<accession>A0A6B2M5K1</accession>
<dbReference type="RefSeq" id="WP_238710860.1">
    <property type="nucleotide sequence ID" value="NZ_JAAGNX010000003.1"/>
</dbReference>
<name>A0A6B2M5K1_9BACT</name>
<gene>
    <name evidence="1" type="ORF">G0Q06_13590</name>
</gene>
<proteinExistence type="predicted"/>
<evidence type="ECO:0000313" key="1">
    <source>
        <dbReference type="EMBL" id="NDV63492.1"/>
    </source>
</evidence>
<dbReference type="EMBL" id="JAAGNX010000003">
    <property type="protein sequence ID" value="NDV63492.1"/>
    <property type="molecule type" value="Genomic_DNA"/>
</dbReference>
<comment type="caution">
    <text evidence="1">The sequence shown here is derived from an EMBL/GenBank/DDBJ whole genome shotgun (WGS) entry which is preliminary data.</text>
</comment>
<evidence type="ECO:0000313" key="2">
    <source>
        <dbReference type="Proteomes" id="UP000478417"/>
    </source>
</evidence>
<protein>
    <submittedName>
        <fullName evidence="1">Uncharacterized protein</fullName>
    </submittedName>
</protein>
<organism evidence="1 2">
    <name type="scientific">Oceanipulchritudo coccoides</name>
    <dbReference type="NCBI Taxonomy" id="2706888"/>
    <lineage>
        <taxon>Bacteria</taxon>
        <taxon>Pseudomonadati</taxon>
        <taxon>Verrucomicrobiota</taxon>
        <taxon>Opitutia</taxon>
        <taxon>Puniceicoccales</taxon>
        <taxon>Oceanipulchritudinaceae</taxon>
        <taxon>Oceanipulchritudo</taxon>
    </lineage>
</organism>
<sequence length="172" mass="19960">MIWMEILVALAVTAFIFLAGMRALHGFMESLAAGRVQQVRLLEMEGLRDSIQRAWDQRSSHPFQNLPWLEVEGLQIGDFVNLSTLRMRTHSTGGDPVFWELKRDRAHWLLWDTPSGVEGDYQQRQLRYQGEIHVEVKKGSWLPGEVPERMTWLFPDAVDSHMKEGFAILQVW</sequence>
<keyword evidence="2" id="KW-1185">Reference proteome</keyword>
<reference evidence="1 2" key="1">
    <citation type="submission" date="2020-02" db="EMBL/GenBank/DDBJ databases">
        <title>Albibacoteraceae fam. nov., the first described family within the subdivision 4 Verrucomicrobia.</title>
        <authorList>
            <person name="Xi F."/>
        </authorList>
    </citation>
    <scope>NUCLEOTIDE SEQUENCE [LARGE SCALE GENOMIC DNA]</scope>
    <source>
        <strain evidence="1 2">CK1056</strain>
    </source>
</reference>